<keyword evidence="4 7" id="KW-1133">Transmembrane helix</keyword>
<evidence type="ECO:0000256" key="3">
    <source>
        <dbReference type="ARBA" id="ARBA00022692"/>
    </source>
</evidence>
<evidence type="ECO:0000256" key="2">
    <source>
        <dbReference type="ARBA" id="ARBA00005982"/>
    </source>
</evidence>
<keyword evidence="9" id="KW-1185">Reference proteome</keyword>
<feature type="transmembrane region" description="Helical" evidence="7">
    <location>
        <begin position="319"/>
        <end position="341"/>
    </location>
</feature>
<feature type="transmembrane region" description="Helical" evidence="7">
    <location>
        <begin position="518"/>
        <end position="536"/>
    </location>
</feature>
<feature type="region of interest" description="Disordered" evidence="6">
    <location>
        <begin position="1101"/>
        <end position="1130"/>
    </location>
</feature>
<feature type="transmembrane region" description="Helical" evidence="7">
    <location>
        <begin position="442"/>
        <end position="461"/>
    </location>
</feature>
<dbReference type="Gene3D" id="1.20.1250.20">
    <property type="entry name" value="MFS general substrate transporter like domains"/>
    <property type="match status" value="2"/>
</dbReference>
<feature type="transmembrane region" description="Helical" evidence="7">
    <location>
        <begin position="361"/>
        <end position="381"/>
    </location>
</feature>
<proteinExistence type="inferred from homology"/>
<feature type="transmembrane region" description="Helical" evidence="7">
    <location>
        <begin position="1068"/>
        <end position="1092"/>
    </location>
</feature>
<feature type="transmembrane region" description="Helical" evidence="7">
    <location>
        <begin position="1023"/>
        <end position="1048"/>
    </location>
</feature>
<evidence type="ECO:0000256" key="7">
    <source>
        <dbReference type="SAM" id="Phobius"/>
    </source>
</evidence>
<feature type="transmembrane region" description="Helical" evidence="7">
    <location>
        <begin position="750"/>
        <end position="775"/>
    </location>
</feature>
<gene>
    <name evidence="8" type="ORF">M5K25_000938</name>
</gene>
<dbReference type="InterPro" id="IPR036259">
    <property type="entry name" value="MFS_trans_sf"/>
</dbReference>
<name>A0ABD0VV24_DENTH</name>
<accession>A0ABD0VV24</accession>
<protein>
    <submittedName>
        <fullName evidence="8">Uncharacterized protein</fullName>
    </submittedName>
</protein>
<feature type="transmembrane region" description="Helical" evidence="7">
    <location>
        <begin position="176"/>
        <end position="195"/>
    </location>
</feature>
<dbReference type="InterPro" id="IPR000109">
    <property type="entry name" value="POT_fam"/>
</dbReference>
<organism evidence="8 9">
    <name type="scientific">Dendrobium thyrsiflorum</name>
    <name type="common">Pinecone-like raceme dendrobium</name>
    <name type="synonym">Orchid</name>
    <dbReference type="NCBI Taxonomy" id="117978"/>
    <lineage>
        <taxon>Eukaryota</taxon>
        <taxon>Viridiplantae</taxon>
        <taxon>Streptophyta</taxon>
        <taxon>Embryophyta</taxon>
        <taxon>Tracheophyta</taxon>
        <taxon>Spermatophyta</taxon>
        <taxon>Magnoliopsida</taxon>
        <taxon>Liliopsida</taxon>
        <taxon>Asparagales</taxon>
        <taxon>Orchidaceae</taxon>
        <taxon>Epidendroideae</taxon>
        <taxon>Malaxideae</taxon>
        <taxon>Dendrobiinae</taxon>
        <taxon>Dendrobium</taxon>
    </lineage>
</organism>
<feature type="transmembrane region" description="Helical" evidence="7">
    <location>
        <begin position="130"/>
        <end position="155"/>
    </location>
</feature>
<keyword evidence="5 7" id="KW-0472">Membrane</keyword>
<feature type="transmembrane region" description="Helical" evidence="7">
    <location>
        <begin position="911"/>
        <end position="931"/>
    </location>
</feature>
<evidence type="ECO:0000256" key="6">
    <source>
        <dbReference type="SAM" id="MobiDB-lite"/>
    </source>
</evidence>
<dbReference type="SUPFAM" id="SSF103473">
    <property type="entry name" value="MFS general substrate transporter"/>
    <property type="match status" value="2"/>
</dbReference>
<sequence length="1130" mass="124895">MAVQRREERKKLGGLKTMPFILSNEVCDRFAVAGFNANMIQYLRNELHLPLVQATNTLNNFSGTSSFTPLIGALMADSFAGRFWTITVGSILYQLGMLGVTISAILPALRPPPCPPQSPSCHQASSWQQAIFYLSLLVTAIGSGGIRPCVVAFGADQLEQDRPNQRTERRWSFFNLYFFCIGLSVMLALTVVVYIQDNVGWGLGFGIPTIAMFISVIVFVVGYPLYIRKKPGGSPLTRMAQVVVAAARKRKLDEPADVRLLYQNQDLDANITTAGRLSHTKQFKFLNRAAIVTDGDKTDTGRPRPWRLSTVHRIEELKCFIRILPIWSVGILLITSAANNFTFGIIQAKTMNRHLAGDFHIPPATLLIFSAISMLLTLTIYDRLIVPLARRLTNHPDGISHLRRIGIGLAISILSNVASALVENRRRRAAHKISVFWLVPQYAVHGVAEGLASVGLMEFLYDQSPESMRSISAALYWLSISVGHYGTTLLVTMVNDLTKKTKQGSWLQNNIDKGRLDYFYWLVAGLQVFNFGYYLVCARFYVFKRLEIAGDPNPSEDAEEKGGANEVCDRFATAGFNANMVSYLRNELHVPLIQATNTLNNFAGTASLTPIFGALIADSFAGRFWTIAVGATLYQLGMLGVTISAILPSLRPPACSPDSSSSCQEASTWQQAIFYFSLLLTAIGSGGTRPCVVAFGAEQLEAQDGSGRKSQAEGSSKDQPSFFNIYFFCIGVSVMLALTVVVYVQDNVGWGIGFGIPTFAMFISIIVFIVGYPLYIRRKPSGSPMTRVAQVVVAALRKRKLVVPTDGTVLYQNRDLDADISTVGRLSHTKQFKFLDRAAIVVEGDMDESTNRPLLWRLSTVHRVEELKSIMGILPIWSAGIFISTATSNNYTFGLVQAKSMDRQLAGGFSIPPASFFIFSSAAMLLTLSVYDRVIIPLARRLTGRPEGISRLRRIGIGLAISVFSNVAAALVENRRRRAAGHISAFWLVPQCVVHGVGDGFASVGLIEFLYEQSPESMRSIAAALFWLSISLGHYGGTFLVTMVSDLTKRSRQGSWLQNDINKGRLDYYYWLVVGMQVFNLVYFIVCANCYVSKRIEVEEKDVEEKGAAQPELEDEDEDEHQHHLQPSVV</sequence>
<comment type="similarity">
    <text evidence="2">Belongs to the major facilitator superfamily. Proton-dependent oligopeptide transporter (POT/PTR) (TC 2.A.17) family.</text>
</comment>
<dbReference type="EMBL" id="JANQDX010000001">
    <property type="protein sequence ID" value="KAL0928999.1"/>
    <property type="molecule type" value="Genomic_DNA"/>
</dbReference>
<dbReference type="PANTHER" id="PTHR11654">
    <property type="entry name" value="OLIGOPEPTIDE TRANSPORTER-RELATED"/>
    <property type="match status" value="1"/>
</dbReference>
<comment type="caution">
    <text evidence="8">The sequence shown here is derived from an EMBL/GenBank/DDBJ whole genome shotgun (WGS) entry which is preliminary data.</text>
</comment>
<feature type="transmembrane region" description="Helical" evidence="7">
    <location>
        <begin position="952"/>
        <end position="972"/>
    </location>
</feature>
<feature type="transmembrane region" description="Helical" evidence="7">
    <location>
        <begin position="870"/>
        <end position="891"/>
    </location>
</feature>
<feature type="transmembrane region" description="Helical" evidence="7">
    <location>
        <begin position="984"/>
        <end position="1011"/>
    </location>
</feature>
<feature type="transmembrane region" description="Helical" evidence="7">
    <location>
        <begin position="91"/>
        <end position="110"/>
    </location>
</feature>
<keyword evidence="3 7" id="KW-0812">Transmembrane</keyword>
<evidence type="ECO:0000313" key="9">
    <source>
        <dbReference type="Proteomes" id="UP001552299"/>
    </source>
</evidence>
<reference evidence="8 9" key="1">
    <citation type="journal article" date="2024" name="Plant Biotechnol. J.">
        <title>Dendrobium thyrsiflorum genome and its molecular insights into genes involved in important horticultural traits.</title>
        <authorList>
            <person name="Chen B."/>
            <person name="Wang J.Y."/>
            <person name="Zheng P.J."/>
            <person name="Li K.L."/>
            <person name="Liang Y.M."/>
            <person name="Chen X.F."/>
            <person name="Zhang C."/>
            <person name="Zhao X."/>
            <person name="He X."/>
            <person name="Zhang G.Q."/>
            <person name="Liu Z.J."/>
            <person name="Xu Q."/>
        </authorList>
    </citation>
    <scope>NUCLEOTIDE SEQUENCE [LARGE SCALE GENOMIC DNA]</scope>
    <source>
        <strain evidence="8">GZMU011</strain>
    </source>
</reference>
<dbReference type="Proteomes" id="UP001552299">
    <property type="component" value="Unassembled WGS sequence"/>
</dbReference>
<comment type="subcellular location">
    <subcellularLocation>
        <location evidence="1">Membrane</location>
        <topology evidence="1">Multi-pass membrane protein</topology>
    </subcellularLocation>
</comment>
<feature type="transmembrane region" description="Helical" evidence="7">
    <location>
        <begin position="725"/>
        <end position="744"/>
    </location>
</feature>
<dbReference type="Pfam" id="PF00854">
    <property type="entry name" value="PTR2"/>
    <property type="match status" value="2"/>
</dbReference>
<evidence type="ECO:0000256" key="5">
    <source>
        <dbReference type="ARBA" id="ARBA00023136"/>
    </source>
</evidence>
<feature type="transmembrane region" description="Helical" evidence="7">
    <location>
        <begin position="201"/>
        <end position="226"/>
    </location>
</feature>
<evidence type="ECO:0000256" key="1">
    <source>
        <dbReference type="ARBA" id="ARBA00004141"/>
    </source>
</evidence>
<feature type="transmembrane region" description="Helical" evidence="7">
    <location>
        <begin position="473"/>
        <end position="498"/>
    </location>
</feature>
<dbReference type="GO" id="GO:0016020">
    <property type="term" value="C:membrane"/>
    <property type="evidence" value="ECO:0007669"/>
    <property type="project" value="UniProtKB-SubCell"/>
</dbReference>
<evidence type="ECO:0000313" key="8">
    <source>
        <dbReference type="EMBL" id="KAL0928999.1"/>
    </source>
</evidence>
<dbReference type="AlphaFoldDB" id="A0ABD0VV24"/>
<evidence type="ECO:0000256" key="4">
    <source>
        <dbReference type="ARBA" id="ARBA00022989"/>
    </source>
</evidence>